<evidence type="ECO:0000256" key="7">
    <source>
        <dbReference type="SAM" id="SignalP"/>
    </source>
</evidence>
<feature type="signal peptide" evidence="7">
    <location>
        <begin position="1"/>
        <end position="19"/>
    </location>
</feature>
<dbReference type="eggNOG" id="KOG0156">
    <property type="taxonomic scope" value="Eukaryota"/>
</dbReference>
<feature type="binding site" description="axial binding residue" evidence="5">
    <location>
        <position position="441"/>
    </location>
    <ligand>
        <name>heme</name>
        <dbReference type="ChEBI" id="CHEBI:30413"/>
    </ligand>
    <ligandPart>
        <name>Fe</name>
        <dbReference type="ChEBI" id="CHEBI:18248"/>
    </ligandPart>
</feature>
<comment type="cofactor">
    <cofactor evidence="5">
        <name>heme</name>
        <dbReference type="ChEBI" id="CHEBI:30413"/>
    </cofactor>
</comment>
<dbReference type="FunCoup" id="A0A059CGR9">
    <property type="interactions" value="528"/>
</dbReference>
<name>A0A059CGR9_EUCGR</name>
<gene>
    <name evidence="8" type="ORF">EUGRSUZ_D01956</name>
</gene>
<dbReference type="PANTHER" id="PTHR47950">
    <property type="entry name" value="CYTOCHROME P450, FAMILY 76, SUBFAMILY C, POLYPEPTIDE 5-RELATED"/>
    <property type="match status" value="1"/>
</dbReference>
<dbReference type="AlphaFoldDB" id="A0A059CGR9"/>
<dbReference type="InParanoid" id="A0A059CGR9"/>
<dbReference type="GO" id="GO:0005506">
    <property type="term" value="F:iron ion binding"/>
    <property type="evidence" value="ECO:0007669"/>
    <property type="project" value="InterPro"/>
</dbReference>
<evidence type="ECO:0000256" key="6">
    <source>
        <dbReference type="RuleBase" id="RU000461"/>
    </source>
</evidence>
<dbReference type="InterPro" id="IPR002401">
    <property type="entry name" value="Cyt_P450_E_grp-I"/>
</dbReference>
<keyword evidence="4 5" id="KW-0408">Iron</keyword>
<dbReference type="GO" id="GO:0020037">
    <property type="term" value="F:heme binding"/>
    <property type="evidence" value="ECO:0007669"/>
    <property type="project" value="InterPro"/>
</dbReference>
<dbReference type="SUPFAM" id="SSF48264">
    <property type="entry name" value="Cytochrome P450"/>
    <property type="match status" value="1"/>
</dbReference>
<dbReference type="GO" id="GO:0016705">
    <property type="term" value="F:oxidoreductase activity, acting on paired donors, with incorporation or reduction of molecular oxygen"/>
    <property type="evidence" value="ECO:0007669"/>
    <property type="project" value="InterPro"/>
</dbReference>
<keyword evidence="5 6" id="KW-0349">Heme</keyword>
<dbReference type="EMBL" id="KK198756">
    <property type="protein sequence ID" value="KCW77658.1"/>
    <property type="molecule type" value="Genomic_DNA"/>
</dbReference>
<evidence type="ECO:0000313" key="8">
    <source>
        <dbReference type="EMBL" id="KCW77658.1"/>
    </source>
</evidence>
<evidence type="ECO:0000256" key="2">
    <source>
        <dbReference type="ARBA" id="ARBA00022723"/>
    </source>
</evidence>
<accession>A0A059CGR9</accession>
<sequence length="498" mass="56088">MDVWVSFLCICLVWCLFEALSFIRKKSKTTLSNLPPGPPPLPVVANLLSLGSQPHRSLARLSHTYGPIIKLQLGYVTTIVVSSPPIAREILQTHDAIFSDRTIPDSITALRQNELGLPWIPVSPLWRNLRKICNLHIFSHKKLEANQHIRQEKIQELLSYINGSLSRGDAVDIGEVAFKAVVNLLSKTMLSEDLANPSGSAKDFKDLVWRIMVEAGKPNIADYFPALKKIDPQGSRRRMTVYFTKIFELFDSLIEKRLRDRAAVGSIRKNDVLDTLLDAREDKSEEVDIFLIKHFLLDLFVAGTDTTSSTVEWALSELIHSPEKLSRAQAELDRVIGKGKPIEESEIARLPYLQAVIKETFRLHPPVPLYLPRKSGSEIGIAGFTIPKGAQVFVNVWAIGRDPSIWKDPEVFMPERFLGSEIDVKGQDFELTPFGAGRRICPGLPLALRMLHWMLGSLINSFNWELEGKVKPEDLSMEEKFGITLQRAQPLRVIPKPL</sequence>
<dbReference type="KEGG" id="egr:104441834"/>
<dbReference type="InterPro" id="IPR017972">
    <property type="entry name" value="Cyt_P450_CS"/>
</dbReference>
<evidence type="ECO:0008006" key="9">
    <source>
        <dbReference type="Google" id="ProtNLM"/>
    </source>
</evidence>
<reference evidence="8" key="1">
    <citation type="submission" date="2013-07" db="EMBL/GenBank/DDBJ databases">
        <title>The genome of Eucalyptus grandis.</title>
        <authorList>
            <person name="Schmutz J."/>
            <person name="Hayes R."/>
            <person name="Myburg A."/>
            <person name="Tuskan G."/>
            <person name="Grattapaglia D."/>
            <person name="Rokhsar D.S."/>
        </authorList>
    </citation>
    <scope>NUCLEOTIDE SEQUENCE</scope>
    <source>
        <tissue evidence="8">Leaf extractions</tissue>
    </source>
</reference>
<dbReference type="PRINTS" id="PR00385">
    <property type="entry name" value="P450"/>
</dbReference>
<dbReference type="OrthoDB" id="2789670at2759"/>
<keyword evidence="7" id="KW-0732">Signal</keyword>
<dbReference type="InterPro" id="IPR036396">
    <property type="entry name" value="Cyt_P450_sf"/>
</dbReference>
<dbReference type="PRINTS" id="PR00463">
    <property type="entry name" value="EP450I"/>
</dbReference>
<dbReference type="Gramene" id="KCW77658">
    <property type="protein sequence ID" value="KCW77658"/>
    <property type="gene ID" value="EUGRSUZ_D01956"/>
</dbReference>
<evidence type="ECO:0000256" key="1">
    <source>
        <dbReference type="ARBA" id="ARBA00010617"/>
    </source>
</evidence>
<keyword evidence="3 6" id="KW-0560">Oxidoreductase</keyword>
<dbReference type="PROSITE" id="PS00086">
    <property type="entry name" value="CYTOCHROME_P450"/>
    <property type="match status" value="1"/>
</dbReference>
<dbReference type="STRING" id="71139.A0A059CGR9"/>
<feature type="chain" id="PRO_5001569266" description="Cytochrome P450" evidence="7">
    <location>
        <begin position="20"/>
        <end position="498"/>
    </location>
</feature>
<dbReference type="Pfam" id="PF00067">
    <property type="entry name" value="p450"/>
    <property type="match status" value="1"/>
</dbReference>
<dbReference type="InterPro" id="IPR001128">
    <property type="entry name" value="Cyt_P450"/>
</dbReference>
<dbReference type="OMA" id="KVSNTHI"/>
<evidence type="ECO:0000256" key="4">
    <source>
        <dbReference type="ARBA" id="ARBA00023004"/>
    </source>
</evidence>
<dbReference type="PANTHER" id="PTHR47950:SF48">
    <property type="entry name" value="CYTOCHROME P450 FAMILY PROTEIN, EXPRESSED"/>
    <property type="match status" value="1"/>
</dbReference>
<evidence type="ECO:0000256" key="3">
    <source>
        <dbReference type="ARBA" id="ARBA00023002"/>
    </source>
</evidence>
<keyword evidence="2 5" id="KW-0479">Metal-binding</keyword>
<dbReference type="FunFam" id="1.10.630.10:FF:000007">
    <property type="entry name" value="Cytochrome P450 76C4"/>
    <property type="match status" value="1"/>
</dbReference>
<organism evidence="8">
    <name type="scientific">Eucalyptus grandis</name>
    <name type="common">Flooded gum</name>
    <dbReference type="NCBI Taxonomy" id="71139"/>
    <lineage>
        <taxon>Eukaryota</taxon>
        <taxon>Viridiplantae</taxon>
        <taxon>Streptophyta</taxon>
        <taxon>Embryophyta</taxon>
        <taxon>Tracheophyta</taxon>
        <taxon>Spermatophyta</taxon>
        <taxon>Magnoliopsida</taxon>
        <taxon>eudicotyledons</taxon>
        <taxon>Gunneridae</taxon>
        <taxon>Pentapetalae</taxon>
        <taxon>rosids</taxon>
        <taxon>malvids</taxon>
        <taxon>Myrtales</taxon>
        <taxon>Myrtaceae</taxon>
        <taxon>Myrtoideae</taxon>
        <taxon>Eucalypteae</taxon>
        <taxon>Eucalyptus</taxon>
    </lineage>
</organism>
<dbReference type="GO" id="GO:0004497">
    <property type="term" value="F:monooxygenase activity"/>
    <property type="evidence" value="ECO:0007669"/>
    <property type="project" value="UniProtKB-KW"/>
</dbReference>
<protein>
    <recommendedName>
        <fullName evidence="9">Cytochrome P450</fullName>
    </recommendedName>
</protein>
<dbReference type="Gene3D" id="1.10.630.10">
    <property type="entry name" value="Cytochrome P450"/>
    <property type="match status" value="1"/>
</dbReference>
<proteinExistence type="inferred from homology"/>
<evidence type="ECO:0000256" key="5">
    <source>
        <dbReference type="PIRSR" id="PIRSR602401-1"/>
    </source>
</evidence>
<comment type="similarity">
    <text evidence="1 6">Belongs to the cytochrome P450 family.</text>
</comment>
<dbReference type="CDD" id="cd11073">
    <property type="entry name" value="CYP76-like"/>
    <property type="match status" value="1"/>
</dbReference>
<keyword evidence="6" id="KW-0503">Monooxygenase</keyword>